<accession>A0A0G1N0A9</accession>
<dbReference type="STRING" id="1619050.UX20_C0007G0039"/>
<organism evidence="1 2">
    <name type="scientific">Candidatus Magasanikbacteria bacterium GW2011_GWC2_45_8</name>
    <dbReference type="NCBI Taxonomy" id="1619050"/>
    <lineage>
        <taxon>Bacteria</taxon>
        <taxon>Candidatus Magasanikiibacteriota</taxon>
    </lineage>
</organism>
<proteinExistence type="predicted"/>
<dbReference type="AlphaFoldDB" id="A0A0G1N0A9"/>
<protein>
    <submittedName>
        <fullName evidence="1">Uncharacterized protein</fullName>
    </submittedName>
</protein>
<evidence type="ECO:0000313" key="1">
    <source>
        <dbReference type="EMBL" id="KKU14061.1"/>
    </source>
</evidence>
<name>A0A0G1N0A9_9BACT</name>
<dbReference type="Proteomes" id="UP000034911">
    <property type="component" value="Unassembled WGS sequence"/>
</dbReference>
<dbReference type="EMBL" id="LCLH01000007">
    <property type="protein sequence ID" value="KKU14061.1"/>
    <property type="molecule type" value="Genomic_DNA"/>
</dbReference>
<gene>
    <name evidence="1" type="ORF">UX20_C0007G0039</name>
</gene>
<comment type="caution">
    <text evidence="1">The sequence shown here is derived from an EMBL/GenBank/DDBJ whole genome shotgun (WGS) entry which is preliminary data.</text>
</comment>
<sequence length="194" mass="21790">MTRSGRTELASSGALLRVLQEQANKTLPEPIIHIVLPLPPRGIQFQPPSSIKDPSYKWLKEFHDACMKSLSRFTLQSGGQVVLVEMRWVNTHDGREQYSSSDAPYGHSTHALAVAMDGLAAISKRSPEDWTVAWFDLQQGKGRSMGIQELRWRDFAGDSAESALRKLERVASHIKGFAIQEHRTVMFTFQRTGV</sequence>
<evidence type="ECO:0000313" key="2">
    <source>
        <dbReference type="Proteomes" id="UP000034911"/>
    </source>
</evidence>
<reference evidence="1 2" key="1">
    <citation type="journal article" date="2015" name="Nature">
        <title>rRNA introns, odd ribosomes, and small enigmatic genomes across a large radiation of phyla.</title>
        <authorList>
            <person name="Brown C.T."/>
            <person name="Hug L.A."/>
            <person name="Thomas B.C."/>
            <person name="Sharon I."/>
            <person name="Castelle C.J."/>
            <person name="Singh A."/>
            <person name="Wilkins M.J."/>
            <person name="Williams K.H."/>
            <person name="Banfield J.F."/>
        </authorList>
    </citation>
    <scope>NUCLEOTIDE SEQUENCE [LARGE SCALE GENOMIC DNA]</scope>
</reference>